<sequence length="482" mass="51659">MTMGSSQSTAPSTAGAVEGGKAFPIPKGMSLSYWLQGVRSSPLIDHRTTEDLPKTADVVIIGSGMSGTLTAYELLTRPNPPKSIVIFEAREMCSGATGRNAGHCKPDQYRGFAKYEKIVGAEQAKKLLEHELETWSRLVEFVRAENVDCDLWVGDTLDVAMSQELAIKAIEVFDAYKAYGGKVDHITYISDPAEAEKVSRLKGAQALWSWKASTLYPWKLVAHIMQICLNKGLNLQTWAPVTSVTASTKAAGHWDVNTARGAVSARTVVYATNAYTSGVLPDFAKYIQPTAHMCNKVVPPRAFAGGKALQNSYGVLAARGGLYSINPRCSADGVVLFGGSNPNQGQLKAYLDADPARLFDDSLGNFQPVTDAVDELTASAFAGWGDDAPAPGVGPEYSWSGIIGLSADSLPFIGKVPDRPGQWISAGFHGHGMAHIFTCAPGLVTLMQGGTWAETGLPECLELTAERLMKIRDTPNFDKPVV</sequence>
<dbReference type="Pfam" id="PF01266">
    <property type="entry name" value="DAO"/>
    <property type="match status" value="1"/>
</dbReference>
<evidence type="ECO:0000259" key="1">
    <source>
        <dbReference type="Pfam" id="PF01266"/>
    </source>
</evidence>
<dbReference type="AlphaFoldDB" id="A0AAD7CW00"/>
<accession>A0AAD7CW00</accession>
<dbReference type="Gene3D" id="3.30.9.10">
    <property type="entry name" value="D-Amino Acid Oxidase, subunit A, domain 2"/>
    <property type="match status" value="1"/>
</dbReference>
<dbReference type="InterPro" id="IPR006076">
    <property type="entry name" value="FAD-dep_OxRdtase"/>
</dbReference>
<evidence type="ECO:0000313" key="3">
    <source>
        <dbReference type="Proteomes" id="UP001221757"/>
    </source>
</evidence>
<dbReference type="EMBL" id="JARKIE010000207">
    <property type="protein sequence ID" value="KAJ7667035.1"/>
    <property type="molecule type" value="Genomic_DNA"/>
</dbReference>
<dbReference type="PANTHER" id="PTHR13847">
    <property type="entry name" value="SARCOSINE DEHYDROGENASE-RELATED"/>
    <property type="match status" value="1"/>
</dbReference>
<gene>
    <name evidence="2" type="ORF">B0H17DRAFT_1018871</name>
</gene>
<name>A0AAD7CW00_MYCRO</name>
<dbReference type="PANTHER" id="PTHR13847:SF260">
    <property type="entry name" value="FAD DEPENDENT OXIDOREDUCTASE DOMAIN-CONTAINING PROTEIN"/>
    <property type="match status" value="1"/>
</dbReference>
<evidence type="ECO:0000313" key="2">
    <source>
        <dbReference type="EMBL" id="KAJ7667035.1"/>
    </source>
</evidence>
<feature type="domain" description="FAD dependent oxidoreductase" evidence="1">
    <location>
        <begin position="57"/>
        <end position="440"/>
    </location>
</feature>
<proteinExistence type="predicted"/>
<protein>
    <submittedName>
        <fullName evidence="2">DAO-domain-containing protein</fullName>
    </submittedName>
</protein>
<reference evidence="2" key="1">
    <citation type="submission" date="2023-03" db="EMBL/GenBank/DDBJ databases">
        <title>Massive genome expansion in bonnet fungi (Mycena s.s.) driven by repeated elements and novel gene families across ecological guilds.</title>
        <authorList>
            <consortium name="Lawrence Berkeley National Laboratory"/>
            <person name="Harder C.B."/>
            <person name="Miyauchi S."/>
            <person name="Viragh M."/>
            <person name="Kuo A."/>
            <person name="Thoen E."/>
            <person name="Andreopoulos B."/>
            <person name="Lu D."/>
            <person name="Skrede I."/>
            <person name="Drula E."/>
            <person name="Henrissat B."/>
            <person name="Morin E."/>
            <person name="Kohler A."/>
            <person name="Barry K."/>
            <person name="LaButti K."/>
            <person name="Morin E."/>
            <person name="Salamov A."/>
            <person name="Lipzen A."/>
            <person name="Mereny Z."/>
            <person name="Hegedus B."/>
            <person name="Baldrian P."/>
            <person name="Stursova M."/>
            <person name="Weitz H."/>
            <person name="Taylor A."/>
            <person name="Grigoriev I.V."/>
            <person name="Nagy L.G."/>
            <person name="Martin F."/>
            <person name="Kauserud H."/>
        </authorList>
    </citation>
    <scope>NUCLEOTIDE SEQUENCE</scope>
    <source>
        <strain evidence="2">CBHHK067</strain>
    </source>
</reference>
<dbReference type="InterPro" id="IPR036188">
    <property type="entry name" value="FAD/NAD-bd_sf"/>
</dbReference>
<dbReference type="SUPFAM" id="SSF51905">
    <property type="entry name" value="FAD/NAD(P)-binding domain"/>
    <property type="match status" value="1"/>
</dbReference>
<comment type="caution">
    <text evidence="2">The sequence shown here is derived from an EMBL/GenBank/DDBJ whole genome shotgun (WGS) entry which is preliminary data.</text>
</comment>
<dbReference type="Gene3D" id="3.50.50.60">
    <property type="entry name" value="FAD/NAD(P)-binding domain"/>
    <property type="match status" value="1"/>
</dbReference>
<keyword evidence="3" id="KW-1185">Reference proteome</keyword>
<dbReference type="GO" id="GO:0005737">
    <property type="term" value="C:cytoplasm"/>
    <property type="evidence" value="ECO:0007669"/>
    <property type="project" value="TreeGrafter"/>
</dbReference>
<organism evidence="2 3">
    <name type="scientific">Mycena rosella</name>
    <name type="common">Pink bonnet</name>
    <name type="synonym">Agaricus rosellus</name>
    <dbReference type="NCBI Taxonomy" id="1033263"/>
    <lineage>
        <taxon>Eukaryota</taxon>
        <taxon>Fungi</taxon>
        <taxon>Dikarya</taxon>
        <taxon>Basidiomycota</taxon>
        <taxon>Agaricomycotina</taxon>
        <taxon>Agaricomycetes</taxon>
        <taxon>Agaricomycetidae</taxon>
        <taxon>Agaricales</taxon>
        <taxon>Marasmiineae</taxon>
        <taxon>Mycenaceae</taxon>
        <taxon>Mycena</taxon>
    </lineage>
</organism>
<dbReference type="Proteomes" id="UP001221757">
    <property type="component" value="Unassembled WGS sequence"/>
</dbReference>